<dbReference type="SUPFAM" id="SSF140376">
    <property type="entry name" value="ChaB-like"/>
    <property type="match status" value="1"/>
</dbReference>
<accession>F2NCQ7</accession>
<dbReference type="STRING" id="880072.Desac_1483"/>
<evidence type="ECO:0000313" key="1">
    <source>
        <dbReference type="EMBL" id="AEB09338.1"/>
    </source>
</evidence>
<evidence type="ECO:0000313" key="2">
    <source>
        <dbReference type="Proteomes" id="UP000000483"/>
    </source>
</evidence>
<sequence>MAYCASGVLAEVEELPDKARKLWMQAFHEALGKYFGDVEKAEAMAWRAFKGERKREKVSVGKMEGLINAGTEPIKRKN</sequence>
<dbReference type="Gene3D" id="1.10.1740.70">
    <property type="entry name" value="ChaB"/>
    <property type="match status" value="1"/>
</dbReference>
<name>F2NCQ7_DESAR</name>
<protein>
    <submittedName>
        <fullName evidence="1">ChaB family protein</fullName>
    </submittedName>
</protein>
<dbReference type="InterPro" id="IPR037205">
    <property type="entry name" value="ChaB_sf"/>
</dbReference>
<gene>
    <name evidence="1" type="ordered locus">Desac_1483</name>
</gene>
<dbReference type="InterPro" id="IPR009317">
    <property type="entry name" value="ChaB"/>
</dbReference>
<dbReference type="EMBL" id="CP002629">
    <property type="protein sequence ID" value="AEB09338.1"/>
    <property type="molecule type" value="Genomic_DNA"/>
</dbReference>
<dbReference type="HOGENOM" id="CLU_2616214_0_0_7"/>
<dbReference type="Pfam" id="PF06150">
    <property type="entry name" value="ChaB"/>
    <property type="match status" value="1"/>
</dbReference>
<reference evidence="2" key="2">
    <citation type="submission" date="2011-03" db="EMBL/GenBank/DDBJ databases">
        <title>The complete genome of Desulfobacca acetoxidans DSM 11109.</title>
        <authorList>
            <consortium name="US DOE Joint Genome Institute (JGI-PGF)"/>
            <person name="Lucas S."/>
            <person name="Copeland A."/>
            <person name="Lapidus A."/>
            <person name="Bruce D."/>
            <person name="Goodwin L."/>
            <person name="Pitluck S."/>
            <person name="Peters L."/>
            <person name="Kyrpides N."/>
            <person name="Mavromatis K."/>
            <person name="Ivanova N."/>
            <person name="Ovchinnikova G."/>
            <person name="Teshima H."/>
            <person name="Detter J.C."/>
            <person name="Han C."/>
            <person name="Land M."/>
            <person name="Hauser L."/>
            <person name="Markowitz V."/>
            <person name="Cheng J.-F."/>
            <person name="Hugenholtz P."/>
            <person name="Woyke T."/>
            <person name="Wu D."/>
            <person name="Spring S."/>
            <person name="Schueler E."/>
            <person name="Brambilla E."/>
            <person name="Klenk H.-P."/>
            <person name="Eisen J.A."/>
        </authorList>
    </citation>
    <scope>NUCLEOTIDE SEQUENCE [LARGE SCALE GENOMIC DNA]</scope>
    <source>
        <strain evidence="2">ATCC 700848 / DSM 11109 / ASRB2</strain>
    </source>
</reference>
<keyword evidence="2" id="KW-1185">Reference proteome</keyword>
<dbReference type="Proteomes" id="UP000000483">
    <property type="component" value="Chromosome"/>
</dbReference>
<reference evidence="1 2" key="1">
    <citation type="journal article" date="2011" name="Stand. Genomic Sci.">
        <title>Complete genome sequence of the acetate-degrading sulfate reducer Desulfobacca acetoxidans type strain (ASRB2).</title>
        <authorList>
            <person name="Goker M."/>
            <person name="Teshima H."/>
            <person name="Lapidus A."/>
            <person name="Nolan M."/>
            <person name="Lucas S."/>
            <person name="Hammon N."/>
            <person name="Deshpande S."/>
            <person name="Cheng J.F."/>
            <person name="Tapia R."/>
            <person name="Han C."/>
            <person name="Goodwin L."/>
            <person name="Pitluck S."/>
            <person name="Huntemann M."/>
            <person name="Liolios K."/>
            <person name="Ivanova N."/>
            <person name="Pagani I."/>
            <person name="Mavromatis K."/>
            <person name="Ovchinikova G."/>
            <person name="Pati A."/>
            <person name="Chen A."/>
            <person name="Palaniappan K."/>
            <person name="Land M."/>
            <person name="Hauser L."/>
            <person name="Brambilla E.M."/>
            <person name="Rohde M."/>
            <person name="Spring S."/>
            <person name="Detter J.C."/>
            <person name="Woyke T."/>
            <person name="Bristow J."/>
            <person name="Eisen J.A."/>
            <person name="Markowitz V."/>
            <person name="Hugenholtz P."/>
            <person name="Kyrpides N.C."/>
            <person name="Klenk H.P."/>
        </authorList>
    </citation>
    <scope>NUCLEOTIDE SEQUENCE [LARGE SCALE GENOMIC DNA]</scope>
    <source>
        <strain evidence="2">ATCC 700848 / DSM 11109 / ASRB2</strain>
    </source>
</reference>
<dbReference type="AlphaFoldDB" id="F2NCQ7"/>
<proteinExistence type="predicted"/>
<organism evidence="1 2">
    <name type="scientific">Desulfobacca acetoxidans (strain ATCC 700848 / DSM 11109 / ASRB2)</name>
    <dbReference type="NCBI Taxonomy" id="880072"/>
    <lineage>
        <taxon>Bacteria</taxon>
        <taxon>Pseudomonadati</taxon>
        <taxon>Thermodesulfobacteriota</taxon>
        <taxon>Desulfobaccia</taxon>
        <taxon>Desulfobaccales</taxon>
        <taxon>Desulfobaccaceae</taxon>
        <taxon>Desulfobacca</taxon>
    </lineage>
</organism>
<dbReference type="KEGG" id="dao:Desac_1483"/>